<evidence type="ECO:0000313" key="6">
    <source>
        <dbReference type="Proteomes" id="UP000440578"/>
    </source>
</evidence>
<dbReference type="InterPro" id="IPR009003">
    <property type="entry name" value="Peptidase_S1_PA"/>
</dbReference>
<dbReference type="OrthoDB" id="5565075at2759"/>
<dbReference type="AlphaFoldDB" id="A0A6A4W9H2"/>
<feature type="signal peptide" evidence="3">
    <location>
        <begin position="1"/>
        <end position="24"/>
    </location>
</feature>
<evidence type="ECO:0000256" key="3">
    <source>
        <dbReference type="SAM" id="SignalP"/>
    </source>
</evidence>
<feature type="region of interest" description="Disordered" evidence="2">
    <location>
        <begin position="174"/>
        <end position="198"/>
    </location>
</feature>
<dbReference type="GO" id="GO:0004252">
    <property type="term" value="F:serine-type endopeptidase activity"/>
    <property type="evidence" value="ECO:0007669"/>
    <property type="project" value="InterPro"/>
</dbReference>
<dbReference type="GO" id="GO:0006508">
    <property type="term" value="P:proteolysis"/>
    <property type="evidence" value="ECO:0007669"/>
    <property type="project" value="InterPro"/>
</dbReference>
<dbReference type="PROSITE" id="PS50240">
    <property type="entry name" value="TRYPSIN_DOM"/>
    <property type="match status" value="1"/>
</dbReference>
<dbReference type="PANTHER" id="PTHR24252">
    <property type="entry name" value="ACROSIN-RELATED"/>
    <property type="match status" value="1"/>
</dbReference>
<dbReference type="SUPFAM" id="SSF50494">
    <property type="entry name" value="Trypsin-like serine proteases"/>
    <property type="match status" value="1"/>
</dbReference>
<reference evidence="5 6" key="1">
    <citation type="submission" date="2019-07" db="EMBL/GenBank/DDBJ databases">
        <title>Draft genome assembly of a fouling barnacle, Amphibalanus amphitrite (Darwin, 1854): The first reference genome for Thecostraca.</title>
        <authorList>
            <person name="Kim W."/>
        </authorList>
    </citation>
    <scope>NUCLEOTIDE SEQUENCE [LARGE SCALE GENOMIC DNA]</scope>
    <source>
        <strain evidence="5">SNU_AA5</strain>
        <tissue evidence="5">Soma without cirri and trophi</tissue>
    </source>
</reference>
<dbReference type="InterPro" id="IPR043504">
    <property type="entry name" value="Peptidase_S1_PA_chymotrypsin"/>
</dbReference>
<dbReference type="InterPro" id="IPR001254">
    <property type="entry name" value="Trypsin_dom"/>
</dbReference>
<evidence type="ECO:0000256" key="1">
    <source>
        <dbReference type="ARBA" id="ARBA00023157"/>
    </source>
</evidence>
<dbReference type="Pfam" id="PF00089">
    <property type="entry name" value="Trypsin"/>
    <property type="match status" value="1"/>
</dbReference>
<dbReference type="InterPro" id="IPR035914">
    <property type="entry name" value="Sperma_CUB_dom_sf"/>
</dbReference>
<dbReference type="PANTHER" id="PTHR24252:SF7">
    <property type="entry name" value="HYALIN"/>
    <property type="match status" value="1"/>
</dbReference>
<feature type="chain" id="PRO_5025489604" evidence="3">
    <location>
        <begin position="25"/>
        <end position="430"/>
    </location>
</feature>
<sequence length="430" mass="46884">MTPMVRPSLLAIGALLCLCRPAASLECRWLSLTKIRRGDVLRFTSPNYPSNYPNLHKCGAKFYPASKNVQVQLTCNDVSLYSDSGMWSYLRSLFLSYDWVFLASGPWMQSFPRDDSNLPASWTTAPGESIHFGFSSNLYGTSRGFQCTVIGVQEQPETRSCGLKNTARRSARKLGGVNATATGRQSPLPAPLPGGGGLAPEDNKIFGGEDAEESEWPWMVFLIIEETDGTNGFCGGTIISENYILTAAHCFEMVTPGTTATVLYGVSDLTRTDVQFVIPEEVIVHPDFKRDANGAFLNDIALLRLGTGLTFSDTVGPVCLPSFSDRAKSYQGDAEITGWGQLSNTDPLTSSLQEAKARLLDLGQCKQRTDDAVTFEQLCSDPVTGMSVCPIGLVSYGSASCEADGKFAVYTRVDQYLEWIRDNSDVTIRP</sequence>
<accession>A0A6A4W9H2</accession>
<name>A0A6A4W9H2_AMPAM</name>
<dbReference type="InterPro" id="IPR018114">
    <property type="entry name" value="TRYPSIN_HIS"/>
</dbReference>
<dbReference type="SUPFAM" id="SSF49854">
    <property type="entry name" value="Spermadhesin, CUB domain"/>
    <property type="match status" value="1"/>
</dbReference>
<dbReference type="EMBL" id="VIIS01001348">
    <property type="protein sequence ID" value="KAF0299592.1"/>
    <property type="molecule type" value="Genomic_DNA"/>
</dbReference>
<evidence type="ECO:0000313" key="5">
    <source>
        <dbReference type="EMBL" id="KAF0299592.1"/>
    </source>
</evidence>
<keyword evidence="1" id="KW-1015">Disulfide bond</keyword>
<dbReference type="Proteomes" id="UP000440578">
    <property type="component" value="Unassembled WGS sequence"/>
</dbReference>
<gene>
    <name evidence="5" type="primary">PPAF3_17</name>
    <name evidence="5" type="ORF">FJT64_003456</name>
</gene>
<keyword evidence="6" id="KW-1185">Reference proteome</keyword>
<dbReference type="CDD" id="cd00190">
    <property type="entry name" value="Tryp_SPc"/>
    <property type="match status" value="1"/>
</dbReference>
<keyword evidence="3" id="KW-0732">Signal</keyword>
<dbReference type="Gene3D" id="2.60.120.290">
    <property type="entry name" value="Spermadhesin, CUB domain"/>
    <property type="match status" value="1"/>
</dbReference>
<dbReference type="FunFam" id="2.40.10.10:FF:000068">
    <property type="entry name" value="transmembrane protease serine 2"/>
    <property type="match status" value="1"/>
</dbReference>
<evidence type="ECO:0000256" key="2">
    <source>
        <dbReference type="SAM" id="MobiDB-lite"/>
    </source>
</evidence>
<dbReference type="PROSITE" id="PS00134">
    <property type="entry name" value="TRYPSIN_HIS"/>
    <property type="match status" value="1"/>
</dbReference>
<evidence type="ECO:0000259" key="4">
    <source>
        <dbReference type="PROSITE" id="PS50240"/>
    </source>
</evidence>
<feature type="domain" description="Peptidase S1" evidence="4">
    <location>
        <begin position="205"/>
        <end position="425"/>
    </location>
</feature>
<protein>
    <submittedName>
        <fullName evidence="5">Phenoloxidase-activating factor 3</fullName>
    </submittedName>
</protein>
<dbReference type="SMART" id="SM00020">
    <property type="entry name" value="Tryp_SPc"/>
    <property type="match status" value="1"/>
</dbReference>
<comment type="caution">
    <text evidence="5">The sequence shown here is derived from an EMBL/GenBank/DDBJ whole genome shotgun (WGS) entry which is preliminary data.</text>
</comment>
<dbReference type="PRINTS" id="PR00722">
    <property type="entry name" value="CHYMOTRYPSIN"/>
</dbReference>
<organism evidence="5 6">
    <name type="scientific">Amphibalanus amphitrite</name>
    <name type="common">Striped barnacle</name>
    <name type="synonym">Balanus amphitrite</name>
    <dbReference type="NCBI Taxonomy" id="1232801"/>
    <lineage>
        <taxon>Eukaryota</taxon>
        <taxon>Metazoa</taxon>
        <taxon>Ecdysozoa</taxon>
        <taxon>Arthropoda</taxon>
        <taxon>Crustacea</taxon>
        <taxon>Multicrustacea</taxon>
        <taxon>Cirripedia</taxon>
        <taxon>Thoracica</taxon>
        <taxon>Thoracicalcarea</taxon>
        <taxon>Balanomorpha</taxon>
        <taxon>Balanoidea</taxon>
        <taxon>Balanidae</taxon>
        <taxon>Amphibalaninae</taxon>
        <taxon>Amphibalanus</taxon>
    </lineage>
</organism>
<dbReference type="Gene3D" id="2.40.10.10">
    <property type="entry name" value="Trypsin-like serine proteases"/>
    <property type="match status" value="1"/>
</dbReference>
<dbReference type="InterPro" id="IPR001314">
    <property type="entry name" value="Peptidase_S1A"/>
</dbReference>
<proteinExistence type="predicted"/>